<dbReference type="EMBL" id="DWYZ01000026">
    <property type="protein sequence ID" value="HJB27351.1"/>
    <property type="molecule type" value="Genomic_DNA"/>
</dbReference>
<evidence type="ECO:0000313" key="2">
    <source>
        <dbReference type="Proteomes" id="UP000823842"/>
    </source>
</evidence>
<proteinExistence type="predicted"/>
<evidence type="ECO:0000313" key="1">
    <source>
        <dbReference type="EMBL" id="HJB27351.1"/>
    </source>
</evidence>
<dbReference type="Proteomes" id="UP000823842">
    <property type="component" value="Unassembled WGS sequence"/>
</dbReference>
<sequence length="68" mass="7997">MEKRSDNNKDPNPYNISYENYLDTNACTECTGLMQGPASGKEEWDMYREIFDFTAKPPRPRREDENTD</sequence>
<reference evidence="1" key="2">
    <citation type="submission" date="2021-04" db="EMBL/GenBank/DDBJ databases">
        <authorList>
            <person name="Gilroy R."/>
        </authorList>
    </citation>
    <scope>NUCLEOTIDE SEQUENCE</scope>
    <source>
        <strain evidence="1">ChiSjej1B19-5720</strain>
    </source>
</reference>
<reference evidence="1" key="1">
    <citation type="journal article" date="2021" name="PeerJ">
        <title>Extensive microbial diversity within the chicken gut microbiome revealed by metagenomics and culture.</title>
        <authorList>
            <person name="Gilroy R."/>
            <person name="Ravi A."/>
            <person name="Getino M."/>
            <person name="Pursley I."/>
            <person name="Horton D.L."/>
            <person name="Alikhan N.F."/>
            <person name="Baker D."/>
            <person name="Gharbi K."/>
            <person name="Hall N."/>
            <person name="Watson M."/>
            <person name="Adriaenssens E.M."/>
            <person name="Foster-Nyarko E."/>
            <person name="Jarju S."/>
            <person name="Secka A."/>
            <person name="Antonio M."/>
            <person name="Oren A."/>
            <person name="Chaudhuri R.R."/>
            <person name="La Ragione R."/>
            <person name="Hildebrand F."/>
            <person name="Pallen M.J."/>
        </authorList>
    </citation>
    <scope>NUCLEOTIDE SEQUENCE</scope>
    <source>
        <strain evidence="1">ChiSjej1B19-5720</strain>
    </source>
</reference>
<dbReference type="AlphaFoldDB" id="A0A9D2LPS9"/>
<protein>
    <submittedName>
        <fullName evidence="1">Uncharacterized protein</fullName>
    </submittedName>
</protein>
<organism evidence="1 2">
    <name type="scientific">Candidatus Blautia faecavium</name>
    <dbReference type="NCBI Taxonomy" id="2838487"/>
    <lineage>
        <taxon>Bacteria</taxon>
        <taxon>Bacillati</taxon>
        <taxon>Bacillota</taxon>
        <taxon>Clostridia</taxon>
        <taxon>Lachnospirales</taxon>
        <taxon>Lachnospiraceae</taxon>
        <taxon>Blautia</taxon>
    </lineage>
</organism>
<comment type="caution">
    <text evidence="1">The sequence shown here is derived from an EMBL/GenBank/DDBJ whole genome shotgun (WGS) entry which is preliminary data.</text>
</comment>
<accession>A0A9D2LPS9</accession>
<name>A0A9D2LPS9_9FIRM</name>
<gene>
    <name evidence="1" type="ORF">IAA06_00960</name>
</gene>